<dbReference type="Proteomes" id="UP000037510">
    <property type="component" value="Unassembled WGS sequence"/>
</dbReference>
<feature type="non-terminal residue" evidence="1">
    <location>
        <position position="1"/>
    </location>
</feature>
<sequence>RCLSCYPQELVAPGSPVQCQPDNWVSAQWVHNYGHPPPSTDSKVPIEYRFGNTVDVLKGCIPRAQEDSVCNGLLAVERARGHSDARCFICRGNNCNAASQLLLHYALLSSVLLYYVLR</sequence>
<organism evidence="1 2">
    <name type="scientific">Operophtera brumata</name>
    <name type="common">Winter moth</name>
    <name type="synonym">Phalaena brumata</name>
    <dbReference type="NCBI Taxonomy" id="104452"/>
    <lineage>
        <taxon>Eukaryota</taxon>
        <taxon>Metazoa</taxon>
        <taxon>Ecdysozoa</taxon>
        <taxon>Arthropoda</taxon>
        <taxon>Hexapoda</taxon>
        <taxon>Insecta</taxon>
        <taxon>Pterygota</taxon>
        <taxon>Neoptera</taxon>
        <taxon>Endopterygota</taxon>
        <taxon>Lepidoptera</taxon>
        <taxon>Glossata</taxon>
        <taxon>Ditrysia</taxon>
        <taxon>Geometroidea</taxon>
        <taxon>Geometridae</taxon>
        <taxon>Larentiinae</taxon>
        <taxon>Operophtera</taxon>
    </lineage>
</organism>
<protein>
    <submittedName>
        <fullName evidence="1">Uncharacterized protein</fullName>
    </submittedName>
</protein>
<dbReference type="AlphaFoldDB" id="A0A0L7K331"/>
<reference evidence="1 2" key="1">
    <citation type="journal article" date="2015" name="Genome Biol. Evol.">
        <title>The genome of winter moth (Operophtera brumata) provides a genomic perspective on sexual dimorphism and phenology.</title>
        <authorList>
            <person name="Derks M.F."/>
            <person name="Smit S."/>
            <person name="Salis L."/>
            <person name="Schijlen E."/>
            <person name="Bossers A."/>
            <person name="Mateman C."/>
            <person name="Pijl A.S."/>
            <person name="de Ridder D."/>
            <person name="Groenen M.A."/>
            <person name="Visser M.E."/>
            <person name="Megens H.J."/>
        </authorList>
    </citation>
    <scope>NUCLEOTIDE SEQUENCE [LARGE SCALE GENOMIC DNA]</scope>
    <source>
        <strain evidence="1">WM2013NL</strain>
        <tissue evidence="1">Head and thorax</tissue>
    </source>
</reference>
<comment type="caution">
    <text evidence="1">The sequence shown here is derived from an EMBL/GenBank/DDBJ whole genome shotgun (WGS) entry which is preliminary data.</text>
</comment>
<accession>A0A0L7K331</accession>
<evidence type="ECO:0000313" key="2">
    <source>
        <dbReference type="Proteomes" id="UP000037510"/>
    </source>
</evidence>
<evidence type="ECO:0000313" key="1">
    <source>
        <dbReference type="EMBL" id="KOB52186.1"/>
    </source>
</evidence>
<keyword evidence="2" id="KW-1185">Reference proteome</keyword>
<name>A0A0L7K331_OPEBR</name>
<gene>
    <name evidence="1" type="ORF">OBRU01_26373</name>
</gene>
<dbReference type="EMBL" id="JTDY01013127">
    <property type="protein sequence ID" value="KOB52186.1"/>
    <property type="molecule type" value="Genomic_DNA"/>
</dbReference>
<proteinExistence type="predicted"/>